<protein>
    <submittedName>
        <fullName evidence="2">Uncharacterized protein</fullName>
    </submittedName>
</protein>
<evidence type="ECO:0000313" key="2">
    <source>
        <dbReference type="EMBL" id="PWV76009.1"/>
    </source>
</evidence>
<keyword evidence="3" id="KW-1185">Reference proteome</keyword>
<gene>
    <name evidence="2" type="ORF">DFR69_104111</name>
</gene>
<feature type="transmembrane region" description="Helical" evidence="1">
    <location>
        <begin position="7"/>
        <end position="29"/>
    </location>
</feature>
<feature type="transmembrane region" description="Helical" evidence="1">
    <location>
        <begin position="70"/>
        <end position="89"/>
    </location>
</feature>
<dbReference type="AlphaFoldDB" id="A0A317NKZ7"/>
<dbReference type="EMBL" id="QGTL01000004">
    <property type="protein sequence ID" value="PWV76009.1"/>
    <property type="molecule type" value="Genomic_DNA"/>
</dbReference>
<keyword evidence="1" id="KW-1133">Transmembrane helix</keyword>
<name>A0A317NKZ7_9NOCA</name>
<sequence>MRKAWPVWWQVGVMMMTAWVTACCGWALWADATVFEDVNTSFSAGIALVIPVAVWLVLAAIGLARYARSWRLTLLVPLAVTSTIALTWADIPGRIGWAMSREAMDQAASVCEKFEASPAGQGPTEKRIGFYAFRTIDKRTDGGCRFTLARDYPVSRNGFHYRPGVENPEVGVGYMRYDSLGDWWYYYQWAE</sequence>
<keyword evidence="1" id="KW-0812">Transmembrane</keyword>
<reference evidence="2 3" key="1">
    <citation type="submission" date="2018-05" db="EMBL/GenBank/DDBJ databases">
        <title>Genomic Encyclopedia of Type Strains, Phase IV (KMG-IV): sequencing the most valuable type-strain genomes for metagenomic binning, comparative biology and taxonomic classification.</title>
        <authorList>
            <person name="Goeker M."/>
        </authorList>
    </citation>
    <scope>NUCLEOTIDE SEQUENCE [LARGE SCALE GENOMIC DNA]</scope>
    <source>
        <strain evidence="2 3">DSM 44717</strain>
    </source>
</reference>
<evidence type="ECO:0000256" key="1">
    <source>
        <dbReference type="SAM" id="Phobius"/>
    </source>
</evidence>
<dbReference type="PROSITE" id="PS51257">
    <property type="entry name" value="PROKAR_LIPOPROTEIN"/>
    <property type="match status" value="1"/>
</dbReference>
<comment type="caution">
    <text evidence="2">The sequence shown here is derived from an EMBL/GenBank/DDBJ whole genome shotgun (WGS) entry which is preliminary data.</text>
</comment>
<proteinExistence type="predicted"/>
<feature type="transmembrane region" description="Helical" evidence="1">
    <location>
        <begin position="41"/>
        <end position="63"/>
    </location>
</feature>
<keyword evidence="1" id="KW-0472">Membrane</keyword>
<accession>A0A317NKZ7</accession>
<dbReference type="Proteomes" id="UP000246410">
    <property type="component" value="Unassembled WGS sequence"/>
</dbReference>
<evidence type="ECO:0000313" key="3">
    <source>
        <dbReference type="Proteomes" id="UP000246410"/>
    </source>
</evidence>
<organism evidence="2 3">
    <name type="scientific">Nocardia neocaledoniensis</name>
    <dbReference type="NCBI Taxonomy" id="236511"/>
    <lineage>
        <taxon>Bacteria</taxon>
        <taxon>Bacillati</taxon>
        <taxon>Actinomycetota</taxon>
        <taxon>Actinomycetes</taxon>
        <taxon>Mycobacteriales</taxon>
        <taxon>Nocardiaceae</taxon>
        <taxon>Nocardia</taxon>
    </lineage>
</organism>